<keyword evidence="8" id="KW-0067">ATP-binding</keyword>
<dbReference type="AlphaFoldDB" id="K0TK27"/>
<comment type="cofactor">
    <cofactor evidence="1">
        <name>[4Fe-4S] cluster</name>
        <dbReference type="ChEBI" id="CHEBI:49883"/>
    </cofactor>
</comment>
<dbReference type="GO" id="GO:0034085">
    <property type="term" value="P:establishment of sister chromatid cohesion"/>
    <property type="evidence" value="ECO:0007669"/>
    <property type="project" value="TreeGrafter"/>
</dbReference>
<evidence type="ECO:0000256" key="8">
    <source>
        <dbReference type="ARBA" id="ARBA00022840"/>
    </source>
</evidence>
<dbReference type="eggNOG" id="KOG1133">
    <property type="taxonomic scope" value="Eukaryota"/>
</dbReference>
<evidence type="ECO:0000313" key="15">
    <source>
        <dbReference type="EMBL" id="EJK78040.1"/>
    </source>
</evidence>
<feature type="region of interest" description="Disordered" evidence="13">
    <location>
        <begin position="243"/>
        <end position="267"/>
    </location>
</feature>
<dbReference type="Pfam" id="PF13307">
    <property type="entry name" value="Helicase_C_2"/>
    <property type="match status" value="1"/>
</dbReference>
<proteinExistence type="inferred from homology"/>
<dbReference type="PANTHER" id="PTHR11472:SF41">
    <property type="entry name" value="ATP-DEPENDENT DNA HELICASE DDX11-RELATED"/>
    <property type="match status" value="1"/>
</dbReference>
<dbReference type="CDD" id="cd18788">
    <property type="entry name" value="SF2_C_XPD"/>
    <property type="match status" value="1"/>
</dbReference>
<feature type="region of interest" description="Disordered" evidence="13">
    <location>
        <begin position="439"/>
        <end position="467"/>
    </location>
</feature>
<evidence type="ECO:0000256" key="5">
    <source>
        <dbReference type="ARBA" id="ARBA00022741"/>
    </source>
</evidence>
<sequence>MEFPTADDVPFPYESPYGVQRDLMSAILGALRLIRANDSDEQTLHHDLRSVPPAGGVVPDGYEYRAPIIMVESPTGTGKSLSLACASMAWLKHYESRDLDQMIRPTNSSEDQQAGVAAMASANAVSPTASQVDIPSKPKTYDWIEAWHPPEDSPPPDNPRDSEDAHRSNTFISKTENARSFAMENRNALHDELGKIRSRLDRLLNIASAAASSEIEGNNASATERTIRGNLVRSGVASVLAKEKKSNRNVARARKNSSSRKRAKCTSPEDDFLLDAYHSDKEVRGDNCSDDSDDEEDAVKLKDLSRSDVKNKKSVQPAHLSAKAMMEGSNLDGSGYPRDPESNTRRSWGGNGTTDRTSVGDVTPGSGVRKVIYAARTHSQNSQFIGELKRTHWGKDVKVVALGSRSLLCNNEAVLYSSRTNKKSSRRTESEITEMCLDMQKSKTGSGKRTSDGKAKGKNTSSKCPHLTSSESISTLALHSLARPTDIEDMASLGKASNCCSYYASREALAAAEVVVVPYNTLLSPQARESVGLSIKGALIVVDEAHNTPETLRALSSCSLSLAVLKAALDQLLAYNKKYSGRLAGRNVFYLGQIRRILTTMIRFLKRRPKSRDGVEPQRKQMLDAVDLIFKLKLDNINLFSILRYLEKSRLSQKLLGFMNFQTSREEVVSDKNSKDQKLSKHVSSMSFVETFLDRLTGTSREGKVIAEWPDEEDSCSSTASFRFVQISSASQLDNIAKEAHAIVLAGGTLRPFSHVAAELFAKDAEVMVAASKAEAELSDTYDHATNGPPSSVQVTPSLTTFTCGHVIPPSNVLTSCLSIGPSSRKLDFRHATRSTTEMIDELGFSILSLCDAVPNGFVVFLPSYRYESQVFQRWRSTGMLQQIGKKKCIHREPKNSREVDDLLCRYSAKASATKEGALLFSVMGGKMSEGINFADHLCRCVLVAGLPFPDITDPILKEKMSSLDKEKRDAGMGITGQEYYQNLCMRTVNQSVGRAIRHAKDYAAIVLCDFRYASDRRIWRGLPQWLRKGSGAPSQAECAFASVHKSIETFFAGR</sequence>
<evidence type="ECO:0000256" key="2">
    <source>
        <dbReference type="ARBA" id="ARBA00004123"/>
    </source>
</evidence>
<evidence type="ECO:0000256" key="1">
    <source>
        <dbReference type="ARBA" id="ARBA00001966"/>
    </source>
</evidence>
<dbReference type="PROSITE" id="PS51193">
    <property type="entry name" value="HELICASE_ATP_BIND_2"/>
    <property type="match status" value="1"/>
</dbReference>
<feature type="compositionally biased region" description="Polar residues" evidence="13">
    <location>
        <begin position="458"/>
        <end position="467"/>
    </location>
</feature>
<accession>K0TK27</accession>
<dbReference type="InterPro" id="IPR010614">
    <property type="entry name" value="RAD3-like_helicase_DEAD"/>
</dbReference>
<comment type="similarity">
    <text evidence="3">Belongs to the DEAD box helicase family. DEAH subfamily. DDX11/CHL1 sub-subfamily.</text>
</comment>
<evidence type="ECO:0000256" key="9">
    <source>
        <dbReference type="ARBA" id="ARBA00023004"/>
    </source>
</evidence>
<dbReference type="InterPro" id="IPR014013">
    <property type="entry name" value="Helic_SF1/SF2_ATP-bd_DinG/Rad3"/>
</dbReference>
<dbReference type="InterPro" id="IPR006554">
    <property type="entry name" value="Helicase-like_DEXD_c2"/>
</dbReference>
<keyword evidence="16" id="KW-1185">Reference proteome</keyword>
<comment type="subcellular location">
    <subcellularLocation>
        <location evidence="2">Nucleus</location>
    </subcellularLocation>
</comment>
<dbReference type="GO" id="GO:0051536">
    <property type="term" value="F:iron-sulfur cluster binding"/>
    <property type="evidence" value="ECO:0007669"/>
    <property type="project" value="UniProtKB-KW"/>
</dbReference>
<dbReference type="GO" id="GO:0016818">
    <property type="term" value="F:hydrolase activity, acting on acid anhydrides, in phosphorus-containing anhydrides"/>
    <property type="evidence" value="ECO:0007669"/>
    <property type="project" value="InterPro"/>
</dbReference>
<dbReference type="EMBL" id="AGNL01000089">
    <property type="protein sequence ID" value="EJK78040.1"/>
    <property type="molecule type" value="Genomic_DNA"/>
</dbReference>
<evidence type="ECO:0000256" key="10">
    <source>
        <dbReference type="ARBA" id="ARBA00023014"/>
    </source>
</evidence>
<organism evidence="15 16">
    <name type="scientific">Thalassiosira oceanica</name>
    <name type="common">Marine diatom</name>
    <dbReference type="NCBI Taxonomy" id="159749"/>
    <lineage>
        <taxon>Eukaryota</taxon>
        <taxon>Sar</taxon>
        <taxon>Stramenopiles</taxon>
        <taxon>Ochrophyta</taxon>
        <taxon>Bacillariophyta</taxon>
        <taxon>Coscinodiscophyceae</taxon>
        <taxon>Thalassiosirophycidae</taxon>
        <taxon>Thalassiosirales</taxon>
        <taxon>Thalassiosiraceae</taxon>
        <taxon>Thalassiosira</taxon>
    </lineage>
</organism>
<dbReference type="InterPro" id="IPR027417">
    <property type="entry name" value="P-loop_NTPase"/>
</dbReference>
<dbReference type="GO" id="GO:0046872">
    <property type="term" value="F:metal ion binding"/>
    <property type="evidence" value="ECO:0007669"/>
    <property type="project" value="UniProtKB-KW"/>
</dbReference>
<evidence type="ECO:0000256" key="3">
    <source>
        <dbReference type="ARBA" id="ARBA00008435"/>
    </source>
</evidence>
<dbReference type="GO" id="GO:0005524">
    <property type="term" value="F:ATP binding"/>
    <property type="evidence" value="ECO:0007669"/>
    <property type="project" value="UniProtKB-KW"/>
</dbReference>
<feature type="compositionally biased region" description="Basic and acidic residues" evidence="13">
    <location>
        <begin position="298"/>
        <end position="311"/>
    </location>
</feature>
<evidence type="ECO:0000256" key="7">
    <source>
        <dbReference type="ARBA" id="ARBA00022806"/>
    </source>
</evidence>
<dbReference type="GO" id="GO:0005634">
    <property type="term" value="C:nucleus"/>
    <property type="evidence" value="ECO:0007669"/>
    <property type="project" value="UniProtKB-SubCell"/>
</dbReference>
<evidence type="ECO:0000256" key="11">
    <source>
        <dbReference type="ARBA" id="ARBA00023235"/>
    </source>
</evidence>
<dbReference type="SMART" id="SM00491">
    <property type="entry name" value="HELICc2"/>
    <property type="match status" value="1"/>
</dbReference>
<dbReference type="GO" id="GO:0003678">
    <property type="term" value="F:DNA helicase activity"/>
    <property type="evidence" value="ECO:0007669"/>
    <property type="project" value="InterPro"/>
</dbReference>
<keyword evidence="5" id="KW-0547">Nucleotide-binding</keyword>
<dbReference type="GO" id="GO:0006139">
    <property type="term" value="P:nucleobase-containing compound metabolic process"/>
    <property type="evidence" value="ECO:0007669"/>
    <property type="project" value="InterPro"/>
</dbReference>
<dbReference type="InterPro" id="IPR013020">
    <property type="entry name" value="Rad3/Chl1-like"/>
</dbReference>
<evidence type="ECO:0000313" key="16">
    <source>
        <dbReference type="Proteomes" id="UP000266841"/>
    </source>
</evidence>
<dbReference type="Gene3D" id="3.40.50.300">
    <property type="entry name" value="P-loop containing nucleotide triphosphate hydrolases"/>
    <property type="match status" value="2"/>
</dbReference>
<keyword evidence="4" id="KW-0479">Metal-binding</keyword>
<evidence type="ECO:0000256" key="6">
    <source>
        <dbReference type="ARBA" id="ARBA00022801"/>
    </source>
</evidence>
<dbReference type="OrthoDB" id="267079at2759"/>
<feature type="region of interest" description="Disordered" evidence="13">
    <location>
        <begin position="283"/>
        <end position="363"/>
    </location>
</feature>
<keyword evidence="7" id="KW-0347">Helicase</keyword>
<dbReference type="PANTHER" id="PTHR11472">
    <property type="entry name" value="DNA REPAIR DEAD HELICASE RAD3/XP-D SUBFAMILY MEMBER"/>
    <property type="match status" value="1"/>
</dbReference>
<feature type="compositionally biased region" description="Basic residues" evidence="13">
    <location>
        <begin position="247"/>
        <end position="264"/>
    </location>
</feature>
<dbReference type="Pfam" id="PF06733">
    <property type="entry name" value="DEAD_2"/>
    <property type="match status" value="1"/>
</dbReference>
<evidence type="ECO:0000259" key="14">
    <source>
        <dbReference type="PROSITE" id="PS51193"/>
    </source>
</evidence>
<feature type="compositionally biased region" description="Low complexity" evidence="13">
    <location>
        <begin position="114"/>
        <end position="129"/>
    </location>
</feature>
<evidence type="ECO:0000256" key="4">
    <source>
        <dbReference type="ARBA" id="ARBA00022723"/>
    </source>
</evidence>
<evidence type="ECO:0000256" key="13">
    <source>
        <dbReference type="SAM" id="MobiDB-lite"/>
    </source>
</evidence>
<gene>
    <name evidence="15" type="ORF">THAOC_00085</name>
</gene>
<reference evidence="15 16" key="1">
    <citation type="journal article" date="2012" name="Genome Biol.">
        <title>Genome and low-iron response of an oceanic diatom adapted to chronic iron limitation.</title>
        <authorList>
            <person name="Lommer M."/>
            <person name="Specht M."/>
            <person name="Roy A.S."/>
            <person name="Kraemer L."/>
            <person name="Andreson R."/>
            <person name="Gutowska M.A."/>
            <person name="Wolf J."/>
            <person name="Bergner S.V."/>
            <person name="Schilhabel M.B."/>
            <person name="Klostermeier U.C."/>
            <person name="Beiko R.G."/>
            <person name="Rosenstiel P."/>
            <person name="Hippler M."/>
            <person name="Laroche J."/>
        </authorList>
    </citation>
    <scope>NUCLEOTIDE SEQUENCE [LARGE SCALE GENOMIC DNA]</scope>
    <source>
        <strain evidence="15 16">CCMP1005</strain>
    </source>
</reference>
<dbReference type="GO" id="GO:0003677">
    <property type="term" value="F:DNA binding"/>
    <property type="evidence" value="ECO:0007669"/>
    <property type="project" value="InterPro"/>
</dbReference>
<dbReference type="NCBIfam" id="TIGR00604">
    <property type="entry name" value="rad3"/>
    <property type="match status" value="1"/>
</dbReference>
<dbReference type="OMA" id="QTHQFRD"/>
<name>K0TK27_THAOC</name>
<keyword evidence="12" id="KW-0539">Nucleus</keyword>
<dbReference type="Proteomes" id="UP000266841">
    <property type="component" value="Unassembled WGS sequence"/>
</dbReference>
<dbReference type="InterPro" id="IPR045028">
    <property type="entry name" value="DinG/Rad3-like"/>
</dbReference>
<keyword evidence="9" id="KW-0408">Iron</keyword>
<feature type="domain" description="Helicase ATP-binding" evidence="14">
    <location>
        <begin position="6"/>
        <end position="595"/>
    </location>
</feature>
<keyword evidence="10" id="KW-0411">Iron-sulfur</keyword>
<evidence type="ECO:0000256" key="12">
    <source>
        <dbReference type="ARBA" id="ARBA00023242"/>
    </source>
</evidence>
<comment type="caution">
    <text evidence="15">The sequence shown here is derived from an EMBL/GenBank/DDBJ whole genome shotgun (WGS) entry which is preliminary data.</text>
</comment>
<dbReference type="InterPro" id="IPR006555">
    <property type="entry name" value="ATP-dep_Helicase_C"/>
</dbReference>
<protein>
    <recommendedName>
        <fullName evidence="14">Helicase ATP-binding domain-containing protein</fullName>
    </recommendedName>
</protein>
<keyword evidence="11" id="KW-0413">Isomerase</keyword>
<feature type="region of interest" description="Disordered" evidence="13">
    <location>
        <begin position="107"/>
        <end position="166"/>
    </location>
</feature>
<feature type="compositionally biased region" description="Acidic residues" evidence="13">
    <location>
        <begin position="288"/>
        <end position="297"/>
    </location>
</feature>
<dbReference type="SMART" id="SM00488">
    <property type="entry name" value="DEXDc2"/>
    <property type="match status" value="1"/>
</dbReference>
<keyword evidence="6" id="KW-0378">Hydrolase</keyword>